<evidence type="ECO:0000313" key="2">
    <source>
        <dbReference type="EMBL" id="OAQ26782.1"/>
    </source>
</evidence>
<evidence type="ECO:0000256" key="1">
    <source>
        <dbReference type="SAM" id="MobiDB-lite"/>
    </source>
</evidence>
<accession>A0A197JNF3</accession>
<proteinExistence type="predicted"/>
<feature type="region of interest" description="Disordered" evidence="1">
    <location>
        <begin position="122"/>
        <end position="141"/>
    </location>
</feature>
<dbReference type="EMBL" id="KV442063">
    <property type="protein sequence ID" value="OAQ26782.1"/>
    <property type="molecule type" value="Genomic_DNA"/>
</dbReference>
<gene>
    <name evidence="2" type="ORF">K457DRAFT_21778</name>
</gene>
<evidence type="ECO:0000313" key="3">
    <source>
        <dbReference type="Proteomes" id="UP000078512"/>
    </source>
</evidence>
<organism evidence="2 3">
    <name type="scientific">Linnemannia elongata AG-77</name>
    <dbReference type="NCBI Taxonomy" id="1314771"/>
    <lineage>
        <taxon>Eukaryota</taxon>
        <taxon>Fungi</taxon>
        <taxon>Fungi incertae sedis</taxon>
        <taxon>Mucoromycota</taxon>
        <taxon>Mortierellomycotina</taxon>
        <taxon>Mortierellomycetes</taxon>
        <taxon>Mortierellales</taxon>
        <taxon>Mortierellaceae</taxon>
        <taxon>Linnemannia</taxon>
    </lineage>
</organism>
<protein>
    <submittedName>
        <fullName evidence="2">Uncharacterized protein</fullName>
    </submittedName>
</protein>
<dbReference type="AlphaFoldDB" id="A0A197JNF3"/>
<keyword evidence="3" id="KW-1185">Reference proteome</keyword>
<reference evidence="2 3" key="1">
    <citation type="submission" date="2016-05" db="EMBL/GenBank/DDBJ databases">
        <title>Genome sequencing reveals origins of a unique bacterial endosymbiosis in the earliest lineages of terrestrial Fungi.</title>
        <authorList>
            <consortium name="DOE Joint Genome Institute"/>
            <person name="Uehling J."/>
            <person name="Gryganskyi A."/>
            <person name="Hameed K."/>
            <person name="Tschaplinski T."/>
            <person name="Misztal P."/>
            <person name="Wu S."/>
            <person name="Desiro A."/>
            <person name="Vande Pol N."/>
            <person name="Du Z.-Y."/>
            <person name="Zienkiewicz A."/>
            <person name="Zienkiewicz K."/>
            <person name="Morin E."/>
            <person name="Tisserant E."/>
            <person name="Splivallo R."/>
            <person name="Hainaut M."/>
            <person name="Henrissat B."/>
            <person name="Ohm R."/>
            <person name="Kuo A."/>
            <person name="Yan J."/>
            <person name="Lipzen A."/>
            <person name="Nolan M."/>
            <person name="Labutti K."/>
            <person name="Barry K."/>
            <person name="Goldstein A."/>
            <person name="Labbe J."/>
            <person name="Schadt C."/>
            <person name="Tuskan G."/>
            <person name="Grigoriev I."/>
            <person name="Martin F."/>
            <person name="Vilgalys R."/>
            <person name="Bonito G."/>
        </authorList>
    </citation>
    <scope>NUCLEOTIDE SEQUENCE [LARGE SCALE GENOMIC DNA]</scope>
    <source>
        <strain evidence="2 3">AG-77</strain>
    </source>
</reference>
<feature type="compositionally biased region" description="Polar residues" evidence="1">
    <location>
        <begin position="122"/>
        <end position="133"/>
    </location>
</feature>
<name>A0A197JNF3_9FUNG</name>
<sequence length="141" mass="15528">MDPKAPASSRNSDVSPVSSSNTHYTATVPANACTKLSTCIKPNVFHIRTKPRDNGYFDVRVRPKGTFPRSSFKFKNWATLEVQEMGPNPRKTLTISASLDSAGPERDCEEIALRFKIDSTTAPVDSDYSSNDESVGRSKLE</sequence>
<feature type="compositionally biased region" description="Low complexity" evidence="1">
    <location>
        <begin position="8"/>
        <end position="21"/>
    </location>
</feature>
<dbReference type="Proteomes" id="UP000078512">
    <property type="component" value="Unassembled WGS sequence"/>
</dbReference>
<feature type="region of interest" description="Disordered" evidence="1">
    <location>
        <begin position="1"/>
        <end position="23"/>
    </location>
</feature>